<accession>A0ACC0VIZ0</accession>
<evidence type="ECO:0000313" key="1">
    <source>
        <dbReference type="EMBL" id="KAI9906460.1"/>
    </source>
</evidence>
<dbReference type="Proteomes" id="UP001163321">
    <property type="component" value="Chromosome 8"/>
</dbReference>
<evidence type="ECO:0000313" key="2">
    <source>
        <dbReference type="Proteomes" id="UP001163321"/>
    </source>
</evidence>
<proteinExistence type="predicted"/>
<sequence>MRLALESPSPHMVSRASTIRQLPNVLSHSSAFSPIDVEDDESTDDAEPQSPCVHDASAMVHGPSLLPHFTKTETIDPYEREHSDEGKRTWREYPDNAKELTNGTGDASPKRKPPLDFFFDTDRRPSKPIESQNETNWTGCDQDLRDQERKVLSAARTSIGGKKFDRCELEFGADRVNLTIWKAYKARWKGDVKYAHMERFCFSQTGGPPYVLVLQLDDANRKSDFATFFDSILARKMQHHDQQEQAGSKMDYMRCLSMIENNPDLACFLNNELSEDEVQEYLRLDAMQIVQFNEGKRSSSPRAASNFAALVGNGAKQALGSVTSFFRSTARPSVLEQEENHTSLGNDSISSRVRTLNLSRSSSELSSPSTAGSNKRKREVGDAGRNGDEGSNPKMLRTFFGTETTEIDAWTSWSKPQDKKASKNIESKKELASDSQENGREKQRKTDDRRHQELLEYPFDGSDTLGRISVTLGDVARLQPGEFLNDNIIDLYLRFLWRHLDPIQQQQMYFFTSHFFTHLNGTNGATELSKAAPSERFARVARWTHKETNLFDKRFLFIPINDRWEDAMLIDALPNNNHTFLSYFVVRSFHWSIAVFCNPGSAVIKKHRKVRRRYRHSTGTHSVDPQKVVDLVDGDDNNSSDGGGLDETSLCEDIEEKELPSCQQDRLAYPPCLLFLDSLRCHRKKKFTQMLRNYLECEFKARFASTCADSSSKQNLANAADRIHDEDTILTIFDAESICLLEPKIPLQTNNSDCGVFLLMYAASIVRFFPFGVTRADVESNLAPKFTATMFREEHVLEFREYLQQLLFCLQFLGKHGLPERNIIDEGLATFNID</sequence>
<name>A0ACC0VIZ0_9STRA</name>
<organism evidence="1 2">
    <name type="scientific">Peronosclerospora sorghi</name>
    <dbReference type="NCBI Taxonomy" id="230839"/>
    <lineage>
        <taxon>Eukaryota</taxon>
        <taxon>Sar</taxon>
        <taxon>Stramenopiles</taxon>
        <taxon>Oomycota</taxon>
        <taxon>Peronosporomycetes</taxon>
        <taxon>Peronosporales</taxon>
        <taxon>Peronosporaceae</taxon>
        <taxon>Peronosclerospora</taxon>
    </lineage>
</organism>
<reference evidence="1 2" key="1">
    <citation type="journal article" date="2022" name="bioRxiv">
        <title>The genome of the oomycete Peronosclerospora sorghi, a cosmopolitan pathogen of maize and sorghum, is inflated with dispersed pseudogenes.</title>
        <authorList>
            <person name="Fletcher K."/>
            <person name="Martin F."/>
            <person name="Isakeit T."/>
            <person name="Cavanaugh K."/>
            <person name="Magill C."/>
            <person name="Michelmore R."/>
        </authorList>
    </citation>
    <scope>NUCLEOTIDE SEQUENCE [LARGE SCALE GENOMIC DNA]</scope>
    <source>
        <strain evidence="1">P6</strain>
    </source>
</reference>
<gene>
    <name evidence="1" type="ORF">PsorP6_002958</name>
</gene>
<protein>
    <submittedName>
        <fullName evidence="1">Uncharacterized protein</fullName>
    </submittedName>
</protein>
<comment type="caution">
    <text evidence="1">The sequence shown here is derived from an EMBL/GenBank/DDBJ whole genome shotgun (WGS) entry which is preliminary data.</text>
</comment>
<keyword evidence="2" id="KW-1185">Reference proteome</keyword>
<dbReference type="EMBL" id="CM047587">
    <property type="protein sequence ID" value="KAI9906460.1"/>
    <property type="molecule type" value="Genomic_DNA"/>
</dbReference>